<gene>
    <name evidence="1" type="ORF">MM415A06008_0004</name>
    <name evidence="2" type="ORF">MM415B02597_0016</name>
</gene>
<evidence type="ECO:0000313" key="1">
    <source>
        <dbReference type="EMBL" id="QJA68648.1"/>
    </source>
</evidence>
<reference evidence="2" key="1">
    <citation type="submission" date="2020-03" db="EMBL/GenBank/DDBJ databases">
        <title>The deep terrestrial virosphere.</title>
        <authorList>
            <person name="Holmfeldt K."/>
            <person name="Nilsson E."/>
            <person name="Simone D."/>
            <person name="Lopez-Fernandez M."/>
            <person name="Wu X."/>
            <person name="de Brujin I."/>
            <person name="Lundin D."/>
            <person name="Andersson A."/>
            <person name="Bertilsson S."/>
            <person name="Dopson M."/>
        </authorList>
    </citation>
    <scope>NUCLEOTIDE SEQUENCE</scope>
    <source>
        <strain evidence="1">MM415A06008</strain>
        <strain evidence="2">MM415B02597</strain>
    </source>
</reference>
<sequence length="106" mass="11739">MSTSFYRLRPPITSVRPEVLGGHTHVGIWVNHAKSGSLVVRNEEWDQLLDSLTSKECVIHTSYGGTGVGVNVNDLCPENAGDVQVVSEYRQLFTVGEVRNMRGVKR</sequence>
<protein>
    <submittedName>
        <fullName evidence="2">Uncharacterized protein</fullName>
    </submittedName>
</protein>
<accession>A0A6M3L7H7</accession>
<evidence type="ECO:0000313" key="2">
    <source>
        <dbReference type="EMBL" id="QJA89175.1"/>
    </source>
</evidence>
<organism evidence="2">
    <name type="scientific">viral metagenome</name>
    <dbReference type="NCBI Taxonomy" id="1070528"/>
    <lineage>
        <taxon>unclassified sequences</taxon>
        <taxon>metagenomes</taxon>
        <taxon>organismal metagenomes</taxon>
    </lineage>
</organism>
<dbReference type="EMBL" id="MT142827">
    <property type="protein sequence ID" value="QJA89175.1"/>
    <property type="molecule type" value="Genomic_DNA"/>
</dbReference>
<dbReference type="AlphaFoldDB" id="A0A6M3L7H7"/>
<dbReference type="EMBL" id="MT141636">
    <property type="protein sequence ID" value="QJA68648.1"/>
    <property type="molecule type" value="Genomic_DNA"/>
</dbReference>
<name>A0A6M3L7H7_9ZZZZ</name>
<proteinExistence type="predicted"/>